<sequence length="1383" mass="155480">MTTINFKNIRSTPTSQRDSFEALSVQLFRKCAKIPTNSSFISLRGDGGDGGVEAYFRTPTDTVIGVQAKYFFKLDAPELTQIADSLSAALSNHPTLAEYHIYIPFDLTGRVAAGKRGKSQAERFEEWKTKVESAAAESGRPLLIILATAASIQSQLQEIDIYGGVRRYWFDETTITSHQIGHLLQQAIEFAGPRYTADLDIETHAHTVLDIFSGIGDYHTWVNESLEPHISRLQSTHDYGEESLQILPEEDRTQDRGAFGRIARAPECSGEGKSDVASSRTLELLEQLSPLLSEHRSLQETAFFKQHGPNSDTPGFRQFHAEYNVSFPAQGMDSARTYEKVCNELKRVLTSGEFRASTVSSLLLTGSASIGKTHAIISAANRRLKRGGMSLVVFGENFDGKEPWEVLRSKLGYGSNMGQDELFETLQSSAEHTGLPFVIFIDALNESTERRRWKGNLPALIQSLKPYPGIKICVSARDTYLSQVMDTTFKGLEFKHVGFAGKEFAALQAFAKYYGLDAEITPLFSPELRNPLFLQLTCKTLVAEGRHTLDLSLPGLTSLIESHLNHCDTSVRERLQYVNPRNVVRSSAMALSRLLNERPGPERTWENCVDALRPIIGAEASAESLLKEMEHENLVIVTIHPNDATSVRMGFERYGDTLRALRLLEENAGAGQLDVAALATYLAKIDDSEAGLLEAIAAVLPERYSIEITSPKLGLPSERAHRAYVSSLTSRSRASFDEDTNFRIHNSLRTEGLWLDVFEAFFSLCLVPGHPLNAELWWADFFGKQTLVERDVNLTYAAHDSFKKDAAARSLINSALKANISIWPADSRRLAVHALGWLTSCSDRRIRDLSAKGMARILEFEPALAEGLANSFAAIDDDYIKEYVCLAIYSAYLLKRDEEASFIRALEAVVRNGWVDSPNVLIRETVQQLAKAIRKQCPLDETLVVSLSGVKQSLPTVWPKMADVEPLLEDMPYNMKLWDSGLAPDFWRYQVESKIFNFNLEAAGISRENIACWIMSQAFLFGYPGKENRGLQIDRFFAREYGSGRAREGYAERLGKKYYWIALHRLLGILADNVSVESKYSDEVFSPDRSWSMDVRKVDLTDVRDIAPAKSYPDEIIEGGRYAFPERTSDTIAWVKARDFSPHQDCLLRIANDKSEWVPLWFSARDNDKNPHESSWSGDYLNVDLFYKAMFARADGLEARNTRQELERLGQHDCHPYKGYFAEYPDGDVYSQLADEGYMYLGRNGTSLAMVTLLRGNEWDYDYSWESRAESLNVPSPDIIRTLKLHWDHQRGWLNSAGELVVFETSAEKRSGLYIRREDLLQYLDLTQSVLVYRVFANKGHIDQLGVSPQVDINTLLAYSPRNAHAVIGEDVSPCNCESMEKS</sequence>
<dbReference type="InterPro" id="IPR027417">
    <property type="entry name" value="P-loop_NTPase"/>
</dbReference>
<dbReference type="STRING" id="757424.Hsero_4085"/>
<dbReference type="HOGENOM" id="CLU_003627_0_0_4"/>
<gene>
    <name evidence="1" type="ordered locus">Hsero_4085</name>
</gene>
<keyword evidence="2" id="KW-1185">Reference proteome</keyword>
<dbReference type="SUPFAM" id="SSF52540">
    <property type="entry name" value="P-loop containing nucleoside triphosphate hydrolases"/>
    <property type="match status" value="1"/>
</dbReference>
<reference evidence="1 2" key="1">
    <citation type="submission" date="2010-04" db="EMBL/GenBank/DDBJ databases">
        <title>The genome of Herbaspirillum seropedicae SmR1, an endophytic, nitrogen-fixing, plant-growth promoting beta-Proteobacteria.</title>
        <authorList>
            <person name="Pedrosa F.O."/>
            <person name="Monteiro R.A."/>
            <person name="Wassem R."/>
            <person name="Cruz L.M."/>
            <person name="Ayub R.A."/>
            <person name="Colauto N.B."/>
            <person name="Fernandez M.A."/>
            <person name="Fungaro M.H.P."/>
            <person name="Grisard E.C."/>
            <person name="Hungria M."/>
            <person name="Madeira H.M.F."/>
            <person name="Nodari R.O."/>
            <person name="Osaku C.A."/>
            <person name="Petzl-Erler M.L."/>
            <person name="Terenzi H."/>
            <person name="Vieira L.G.E."/>
            <person name="Almeida M.I.M."/>
            <person name="Alves L.R."/>
            <person name="Arantes O.M.N."/>
            <person name="Balsanelli E."/>
            <person name="Barcellos F.G."/>
            <person name="Baura V.A."/>
            <person name="Binde D.R."/>
            <person name="Campo R.J."/>
            <person name="Chubatsu L.S."/>
            <person name="Chueire L.M.O."/>
            <person name="Ciferri R.R."/>
            <person name="Correa L.C."/>
            <person name="da Conceicao Silva J.L."/>
            <person name="Dabul A.N.G."/>
            <person name="Dambros B.P."/>
            <person name="Faoro H."/>
            <person name="Favetti A."/>
            <person name="Friedermann G."/>
            <person name="Furlaneto M.C."/>
            <person name="Gasques L.S."/>
            <person name="Gimenes C.C.T."/>
            <person name="Gioppo N.M.R."/>
            <person name="Glienke-Blanco C."/>
            <person name="Godoy L.P."/>
            <person name="Guerra M.P."/>
            <person name="Karp S."/>
            <person name="Kava-Cordeiro V."/>
            <person name="Margarido V.P."/>
            <person name="Mathioni S.M."/>
            <person name="Menck-Soares M.A."/>
            <person name="Murace N.K."/>
            <person name="Nicolas M.F."/>
            <person name="Oliveira C.E.C."/>
            <person name="Pagnan N.A.B."/>
            <person name="Pamphile J.A."/>
            <person name="Patussi E.V."/>
            <person name="Pereira L.F.P."/>
            <person name="Pereira-Ferrari L."/>
            <person name="Pinto F.G.S."/>
            <person name="Precoma C."/>
            <person name="Prioli A.J."/>
            <person name="Prioli S.M.A.P."/>
            <person name="Raittz R.T."/>
            <person name="Ramos H.J.O."/>
            <person name="Ribeiro E.M.S.F."/>
            <person name="Rigo L.U."/>
            <person name="Rocha C.L.M.S.C."/>
            <person name="Rocha S.N."/>
            <person name="Santos K."/>
            <person name="Satori D."/>
            <person name="Silva A.G."/>
            <person name="Simao R.C.G."/>
            <person name="Soares M.A.M."/>
            <person name="Souza E.M."/>
            <person name="Steffens M.B.R."/>
            <person name="Steindel M."/>
            <person name="Tadra-Sfeir M.Z."/>
            <person name="Takahashi E.K."/>
            <person name="Torres R.A."/>
            <person name="Valle J.S."/>
            <person name="Vernal J.I."/>
            <person name="Vilas-Boas L.A."/>
            <person name="Watanabe M.A.E."/>
            <person name="Weiss V.A."/>
            <person name="Yates M.A."/>
            <person name="Souza E.M."/>
        </authorList>
    </citation>
    <scope>NUCLEOTIDE SEQUENCE [LARGE SCALE GENOMIC DNA]</scope>
    <source>
        <strain evidence="1 2">SmR1</strain>
    </source>
</reference>
<dbReference type="RefSeq" id="WP_013236014.1">
    <property type="nucleotide sequence ID" value="NC_014323.1"/>
</dbReference>
<name>D8ITC5_HERSS</name>
<dbReference type="eggNOG" id="COG5635">
    <property type="taxonomic scope" value="Bacteria"/>
</dbReference>
<evidence type="ECO:0000313" key="2">
    <source>
        <dbReference type="Proteomes" id="UP000000329"/>
    </source>
</evidence>
<accession>D8ITC5</accession>
<dbReference type="EMBL" id="CP002039">
    <property type="protein sequence ID" value="ADJ65555.1"/>
    <property type="molecule type" value="Genomic_DNA"/>
</dbReference>
<dbReference type="Proteomes" id="UP000000329">
    <property type="component" value="Chromosome"/>
</dbReference>
<proteinExistence type="predicted"/>
<dbReference type="OrthoDB" id="9757917at2"/>
<evidence type="ECO:0000313" key="1">
    <source>
        <dbReference type="EMBL" id="ADJ65555.1"/>
    </source>
</evidence>
<evidence type="ECO:0008006" key="3">
    <source>
        <dbReference type="Google" id="ProtNLM"/>
    </source>
</evidence>
<protein>
    <recommendedName>
        <fullName evidence="3">ATP-binding protein</fullName>
    </recommendedName>
</protein>
<organism evidence="1 2">
    <name type="scientific">Herbaspirillum seropedicae (strain SmR1)</name>
    <dbReference type="NCBI Taxonomy" id="757424"/>
    <lineage>
        <taxon>Bacteria</taxon>
        <taxon>Pseudomonadati</taxon>
        <taxon>Pseudomonadota</taxon>
        <taxon>Betaproteobacteria</taxon>
        <taxon>Burkholderiales</taxon>
        <taxon>Oxalobacteraceae</taxon>
        <taxon>Herbaspirillum</taxon>
    </lineage>
</organism>
<dbReference type="KEGG" id="hse:Hsero_4085"/>